<sequence>MIYPFPLVQLHGPRPILKRPHLIHLALRNCFCPGNVSFPNIASTPMPTRKSVTILKITSKPKPRELHAFFDA</sequence>
<evidence type="ECO:0000313" key="1">
    <source>
        <dbReference type="EMBL" id="OJI92309.1"/>
    </source>
</evidence>
<protein>
    <submittedName>
        <fullName evidence="1">Uncharacterized protein</fullName>
    </submittedName>
</protein>
<comment type="caution">
    <text evidence="1">The sequence shown here is derived from an EMBL/GenBank/DDBJ whole genome shotgun (WGS) entry which is preliminary data.</text>
</comment>
<accession>A0A1L9NSS7</accession>
<gene>
    <name evidence="1" type="ORF">PFRI_34130</name>
</gene>
<dbReference type="AlphaFoldDB" id="A0A1L9NSS7"/>
<dbReference type="Proteomes" id="UP000184514">
    <property type="component" value="Unassembled WGS sequence"/>
</dbReference>
<reference evidence="1 2" key="1">
    <citation type="submission" date="2016-10" db="EMBL/GenBank/DDBJ databases">
        <title>Genome sequence of Planktotalea frisia SH6-1.</title>
        <authorList>
            <person name="Poehlein A."/>
            <person name="Bakenhus I."/>
            <person name="Voget S."/>
            <person name="Brinkhoff T."/>
            <person name="Simon M."/>
        </authorList>
    </citation>
    <scope>NUCLEOTIDE SEQUENCE [LARGE SCALE GENOMIC DNA]</scope>
    <source>
        <strain evidence="1 2">SH6-1</strain>
    </source>
</reference>
<dbReference type="EMBL" id="MLCB01000186">
    <property type="protein sequence ID" value="OJI92309.1"/>
    <property type="molecule type" value="Genomic_DNA"/>
</dbReference>
<name>A0A1L9NSS7_9RHOB</name>
<evidence type="ECO:0000313" key="2">
    <source>
        <dbReference type="Proteomes" id="UP000184514"/>
    </source>
</evidence>
<organism evidence="1 2">
    <name type="scientific">Planktotalea frisia</name>
    <dbReference type="NCBI Taxonomy" id="696762"/>
    <lineage>
        <taxon>Bacteria</taxon>
        <taxon>Pseudomonadati</taxon>
        <taxon>Pseudomonadota</taxon>
        <taxon>Alphaproteobacteria</taxon>
        <taxon>Rhodobacterales</taxon>
        <taxon>Paracoccaceae</taxon>
        <taxon>Planktotalea</taxon>
    </lineage>
</organism>
<keyword evidence="2" id="KW-1185">Reference proteome</keyword>
<proteinExistence type="predicted"/>